<dbReference type="Pfam" id="PF14063">
    <property type="entry name" value="DUF4254"/>
    <property type="match status" value="1"/>
</dbReference>
<organism evidence="1 2">
    <name type="scientific">Nocardia uniformis</name>
    <dbReference type="NCBI Taxonomy" id="53432"/>
    <lineage>
        <taxon>Bacteria</taxon>
        <taxon>Bacillati</taxon>
        <taxon>Actinomycetota</taxon>
        <taxon>Actinomycetes</taxon>
        <taxon>Mycobacteriales</taxon>
        <taxon>Nocardiaceae</taxon>
        <taxon>Nocardia</taxon>
    </lineage>
</organism>
<proteinExistence type="predicted"/>
<reference evidence="1 2" key="1">
    <citation type="submission" date="2020-05" db="EMBL/GenBank/DDBJ databases">
        <title>MicrobeNet Type strains.</title>
        <authorList>
            <person name="Nicholson A.C."/>
        </authorList>
    </citation>
    <scope>NUCLEOTIDE SEQUENCE [LARGE SCALE GENOMIC DNA]</scope>
    <source>
        <strain evidence="1 2">JCM 3224</strain>
    </source>
</reference>
<evidence type="ECO:0000313" key="2">
    <source>
        <dbReference type="Proteomes" id="UP000586827"/>
    </source>
</evidence>
<dbReference type="InterPro" id="IPR025350">
    <property type="entry name" value="DUF4254"/>
</dbReference>
<protein>
    <submittedName>
        <fullName evidence="1">DUF4254 domain-containing protein</fullName>
    </submittedName>
</protein>
<name>A0A849C2M0_9NOCA</name>
<keyword evidence="2" id="KW-1185">Reference proteome</keyword>
<dbReference type="RefSeq" id="WP_067523498.1">
    <property type="nucleotide sequence ID" value="NZ_JABELX010000009.1"/>
</dbReference>
<dbReference type="EMBL" id="JABELX010000009">
    <property type="protein sequence ID" value="NNH72983.1"/>
    <property type="molecule type" value="Genomic_DNA"/>
</dbReference>
<sequence length="144" mass="16413">MDLLPSKNRLLAACRGDVQDHHPLLQWASQLSEIHQRLLGTDESSRTEIEQRRIGLVRDINQWVAQQLPPSLGCARLHTESLGTVIDRLAKFTAYAHAALTSTAEWELWDAWERLAELAVGYEDLKDEVSTGRRRLPYTKPEIT</sequence>
<gene>
    <name evidence="1" type="ORF">HLB23_24505</name>
</gene>
<evidence type="ECO:0000313" key="1">
    <source>
        <dbReference type="EMBL" id="NNH72983.1"/>
    </source>
</evidence>
<accession>A0A849C2M0</accession>
<comment type="caution">
    <text evidence="1">The sequence shown here is derived from an EMBL/GenBank/DDBJ whole genome shotgun (WGS) entry which is preliminary data.</text>
</comment>
<dbReference type="Proteomes" id="UP000586827">
    <property type="component" value="Unassembled WGS sequence"/>
</dbReference>
<dbReference type="AlphaFoldDB" id="A0A849C2M0"/>